<feature type="transmembrane region" description="Helical" evidence="1">
    <location>
        <begin position="39"/>
        <end position="60"/>
    </location>
</feature>
<evidence type="ECO:0000313" key="3">
    <source>
        <dbReference type="Proteomes" id="UP000029493"/>
    </source>
</evidence>
<dbReference type="STRING" id="157783.LK03_15085"/>
<keyword evidence="1" id="KW-0472">Membrane</keyword>
<name>A0A089WVB4_9PSED</name>
<keyword evidence="3" id="KW-1185">Reference proteome</keyword>
<feature type="transmembrane region" description="Helical" evidence="1">
    <location>
        <begin position="6"/>
        <end position="27"/>
    </location>
</feature>
<evidence type="ECO:0000313" key="2">
    <source>
        <dbReference type="EMBL" id="AIR90527.1"/>
    </source>
</evidence>
<evidence type="ECO:0000256" key="1">
    <source>
        <dbReference type="SAM" id="Phobius"/>
    </source>
</evidence>
<gene>
    <name evidence="2" type="ORF">LK03_15085</name>
</gene>
<dbReference type="AlphaFoldDB" id="A0A089WVB4"/>
<dbReference type="Pfam" id="PF14373">
    <property type="entry name" value="Imm_superinfect"/>
    <property type="match status" value="1"/>
</dbReference>
<keyword evidence="1" id="KW-0812">Transmembrane</keyword>
<dbReference type="EMBL" id="CP009455">
    <property type="protein sequence ID" value="AIR90527.1"/>
    <property type="molecule type" value="Genomic_DNA"/>
</dbReference>
<keyword evidence="1" id="KW-1133">Transmembrane helix</keyword>
<sequence>MLDTGTAGALMLGIMGFVIYFLPTINAKSRKHPNRGSIFALNLFLGWTLIGWVAAVVWSASSINKDVKQMPGSSKYKDLDRLVSMKERGHITDDEFEIEKKKLLGG</sequence>
<dbReference type="KEGG" id="psw:LK03_15085"/>
<organism evidence="2 3">
    <name type="scientific">Pseudomonas cremoricolorata</name>
    <dbReference type="NCBI Taxonomy" id="157783"/>
    <lineage>
        <taxon>Bacteria</taxon>
        <taxon>Pseudomonadati</taxon>
        <taxon>Pseudomonadota</taxon>
        <taxon>Gammaproteobacteria</taxon>
        <taxon>Pseudomonadales</taxon>
        <taxon>Pseudomonadaceae</taxon>
        <taxon>Pseudomonas</taxon>
    </lineage>
</organism>
<dbReference type="OrthoDB" id="9814116at2"/>
<proteinExistence type="predicted"/>
<protein>
    <submittedName>
        <fullName evidence="2">Iduronate sulfatase</fullName>
    </submittedName>
</protein>
<dbReference type="Proteomes" id="UP000029493">
    <property type="component" value="Chromosome"/>
</dbReference>
<dbReference type="RefSeq" id="WP_038413119.1">
    <property type="nucleotide sequence ID" value="NZ_CP009455.1"/>
</dbReference>
<accession>A0A089WVB4</accession>
<reference evidence="2 3" key="1">
    <citation type="submission" date="2014-09" db="EMBL/GenBank/DDBJ databases">
        <authorList>
            <person name="Chan K.-G."/>
        </authorList>
    </citation>
    <scope>NUCLEOTIDE SEQUENCE [LARGE SCALE GENOMIC DNA]</scope>
    <source>
        <strain evidence="2 3">ND07</strain>
    </source>
</reference>
<dbReference type="InterPro" id="IPR016410">
    <property type="entry name" value="Phage_imm"/>
</dbReference>
<dbReference type="eggNOG" id="ENOG5033BAP">
    <property type="taxonomic scope" value="Bacteria"/>
</dbReference>